<dbReference type="EC" id="2.7.13.3" evidence="14"/>
<dbReference type="SMART" id="SM00387">
    <property type="entry name" value="HATPase_c"/>
    <property type="match status" value="1"/>
</dbReference>
<comment type="catalytic activity">
    <reaction evidence="1 14">
        <text>ATP + protein L-histidine = ADP + protein N-phospho-L-histidine.</text>
        <dbReference type="EC" id="2.7.13.3"/>
    </reaction>
</comment>
<keyword evidence="7 14" id="KW-0812">Transmembrane</keyword>
<dbReference type="PROSITE" id="PS50885">
    <property type="entry name" value="HAMP"/>
    <property type="match status" value="1"/>
</dbReference>
<keyword evidence="6 14" id="KW-0808">Transferase</keyword>
<evidence type="ECO:0000256" key="10">
    <source>
        <dbReference type="ARBA" id="ARBA00022840"/>
    </source>
</evidence>
<evidence type="ECO:0000256" key="13">
    <source>
        <dbReference type="ARBA" id="ARBA00023136"/>
    </source>
</evidence>
<dbReference type="InterPro" id="IPR050398">
    <property type="entry name" value="HssS/ArlS-like"/>
</dbReference>
<dbReference type="CDD" id="cd00082">
    <property type="entry name" value="HisKA"/>
    <property type="match status" value="1"/>
</dbReference>
<dbReference type="InterPro" id="IPR003661">
    <property type="entry name" value="HisK_dim/P_dom"/>
</dbReference>
<dbReference type="InterPro" id="IPR003594">
    <property type="entry name" value="HATPase_dom"/>
</dbReference>
<evidence type="ECO:0000256" key="6">
    <source>
        <dbReference type="ARBA" id="ARBA00022679"/>
    </source>
</evidence>
<dbReference type="Pfam" id="PF02518">
    <property type="entry name" value="HATPase_c"/>
    <property type="match status" value="1"/>
</dbReference>
<evidence type="ECO:0000256" key="11">
    <source>
        <dbReference type="ARBA" id="ARBA00022989"/>
    </source>
</evidence>
<keyword evidence="11 14" id="KW-1133">Transmembrane helix</keyword>
<evidence type="ECO:0000256" key="9">
    <source>
        <dbReference type="ARBA" id="ARBA00022777"/>
    </source>
</evidence>
<dbReference type="Gene3D" id="1.10.287.130">
    <property type="match status" value="1"/>
</dbReference>
<evidence type="ECO:0000256" key="4">
    <source>
        <dbReference type="ARBA" id="ARBA00022475"/>
    </source>
</evidence>
<evidence type="ECO:0000256" key="5">
    <source>
        <dbReference type="ARBA" id="ARBA00022553"/>
    </source>
</evidence>
<dbReference type="PANTHER" id="PTHR45528">
    <property type="entry name" value="SENSOR HISTIDINE KINASE CPXA"/>
    <property type="match status" value="1"/>
</dbReference>
<evidence type="ECO:0000256" key="7">
    <source>
        <dbReference type="ARBA" id="ARBA00022692"/>
    </source>
</evidence>
<dbReference type="Gene3D" id="3.30.565.10">
    <property type="entry name" value="Histidine kinase-like ATPase, C-terminal domain"/>
    <property type="match status" value="1"/>
</dbReference>
<dbReference type="AlphaFoldDB" id="A0A7H2VAX1"/>
<keyword evidence="12 14" id="KW-0902">Two-component regulatory system</keyword>
<evidence type="ECO:0000313" key="17">
    <source>
        <dbReference type="EMBL" id="QNX73504.1"/>
    </source>
</evidence>
<dbReference type="CDD" id="cd06225">
    <property type="entry name" value="HAMP"/>
    <property type="match status" value="1"/>
</dbReference>
<dbReference type="InterPro" id="IPR036890">
    <property type="entry name" value="HATPase_C_sf"/>
</dbReference>
<proteinExistence type="predicted"/>
<evidence type="ECO:0000259" key="15">
    <source>
        <dbReference type="PROSITE" id="PS50109"/>
    </source>
</evidence>
<keyword evidence="9 14" id="KW-0418">Kinase</keyword>
<dbReference type="InterPro" id="IPR048590">
    <property type="entry name" value="CusS-like_sensor"/>
</dbReference>
<dbReference type="InterPro" id="IPR006290">
    <property type="entry name" value="CztS_silS_copS"/>
</dbReference>
<dbReference type="SUPFAM" id="SSF55874">
    <property type="entry name" value="ATPase domain of HSP90 chaperone/DNA topoisomerase II/histidine kinase"/>
    <property type="match status" value="1"/>
</dbReference>
<name>A0A7H2VAX1_9GAMM</name>
<keyword evidence="13 14" id="KW-0472">Membrane</keyword>
<evidence type="ECO:0000256" key="1">
    <source>
        <dbReference type="ARBA" id="ARBA00000085"/>
    </source>
</evidence>
<sequence length="474" mass="55155">MKKIYNQSLIFKICFSSFLIIIVTFAFMGFFLNKAITNHFYLQNQKQLQGKIQLINNLLNRNSKNLKSNLDEALYGHDDIFIQINDIKNNLIVYKNKDEIIDPKNINFNKNNWGQWDVKNISYSGFFIKKNTKYDKVYSSYEIIAGIKNDNYFDFMLFFKKSLIIIGLTGITIIIFLIILSTLHCLYPVRKLSEFSENIYINNLDSRIDISTMPIEIISVAKSFNQMLDRLKISVEKLSDFSSDLAHEIRTPINNIMMQTQVCLNRPRDNKYYKEILTSNLEEFNKLTKLISDILFLAKNQNIKNFDHFQLINLKKLTTDISDYFEPFAIEKNVKIKITGSASAFIDPYIFNRAINNLIYNAIKYTETNTIVEVNLISEINTTSILVKNKVNNSIKNLKPYQLERFFDRFYRFDESRQGSGEGTGLGLAITKSIIEIHNGSICNYILDDTIIFKITLPNIKTKTNKLNLYKNST</sequence>
<dbReference type="SMART" id="SM00304">
    <property type="entry name" value="HAMP"/>
    <property type="match status" value="1"/>
</dbReference>
<evidence type="ECO:0000259" key="16">
    <source>
        <dbReference type="PROSITE" id="PS50885"/>
    </source>
</evidence>
<dbReference type="SMART" id="SM00388">
    <property type="entry name" value="HisKA"/>
    <property type="match status" value="1"/>
</dbReference>
<dbReference type="InterPro" id="IPR005467">
    <property type="entry name" value="His_kinase_dom"/>
</dbReference>
<comment type="function">
    <text evidence="14">Member of a two-component regulatory system.</text>
</comment>
<dbReference type="SUPFAM" id="SSF47384">
    <property type="entry name" value="Homodimeric domain of signal transducing histidine kinase"/>
    <property type="match status" value="1"/>
</dbReference>
<evidence type="ECO:0000256" key="2">
    <source>
        <dbReference type="ARBA" id="ARBA00004533"/>
    </source>
</evidence>
<keyword evidence="8 14" id="KW-0547">Nucleotide-binding</keyword>
<organism evidence="17 18">
    <name type="scientific">Acinetobacter seifertii</name>
    <dbReference type="NCBI Taxonomy" id="1530123"/>
    <lineage>
        <taxon>Bacteria</taxon>
        <taxon>Pseudomonadati</taxon>
        <taxon>Pseudomonadota</taxon>
        <taxon>Gammaproteobacteria</taxon>
        <taxon>Moraxellales</taxon>
        <taxon>Moraxellaceae</taxon>
        <taxon>Acinetobacter</taxon>
        <taxon>Acinetobacter calcoaceticus/baumannii complex</taxon>
    </lineage>
</organism>
<dbReference type="Gene3D" id="6.10.340.10">
    <property type="match status" value="1"/>
</dbReference>
<feature type="transmembrane region" description="Helical" evidence="14">
    <location>
        <begin position="163"/>
        <end position="187"/>
    </location>
</feature>
<feature type="domain" description="HAMP" evidence="16">
    <location>
        <begin position="188"/>
        <end position="236"/>
    </location>
</feature>
<keyword evidence="4 14" id="KW-1003">Cell membrane</keyword>
<dbReference type="GO" id="GO:0005886">
    <property type="term" value="C:plasma membrane"/>
    <property type="evidence" value="ECO:0007669"/>
    <property type="project" value="UniProtKB-SubCell"/>
</dbReference>
<keyword evidence="5" id="KW-0597">Phosphoprotein</keyword>
<gene>
    <name evidence="17" type="ORF">IC776_06500</name>
</gene>
<dbReference type="PROSITE" id="PS50109">
    <property type="entry name" value="HIS_KIN"/>
    <property type="match status" value="1"/>
</dbReference>
<dbReference type="Pfam" id="PF21085">
    <property type="entry name" value="CusS"/>
    <property type="match status" value="1"/>
</dbReference>
<evidence type="ECO:0000256" key="14">
    <source>
        <dbReference type="RuleBase" id="RU364088"/>
    </source>
</evidence>
<accession>A0A7H2VAX1</accession>
<dbReference type="PRINTS" id="PR00344">
    <property type="entry name" value="BCTRLSENSOR"/>
</dbReference>
<protein>
    <recommendedName>
        <fullName evidence="14">Sensor protein</fullName>
        <ecNumber evidence="14">2.7.13.3</ecNumber>
    </recommendedName>
</protein>
<evidence type="ECO:0000256" key="8">
    <source>
        <dbReference type="ARBA" id="ARBA00022741"/>
    </source>
</evidence>
<evidence type="ECO:0000256" key="12">
    <source>
        <dbReference type="ARBA" id="ARBA00023012"/>
    </source>
</evidence>
<dbReference type="InterPro" id="IPR036097">
    <property type="entry name" value="HisK_dim/P_sf"/>
</dbReference>
<dbReference type="InterPro" id="IPR003660">
    <property type="entry name" value="HAMP_dom"/>
</dbReference>
<evidence type="ECO:0000313" key="18">
    <source>
        <dbReference type="Proteomes" id="UP000516666"/>
    </source>
</evidence>
<dbReference type="RefSeq" id="WP_191012930.1">
    <property type="nucleotide sequence ID" value="NZ_CP061646.1"/>
</dbReference>
<reference evidence="18" key="1">
    <citation type="submission" date="2020-09" db="EMBL/GenBank/DDBJ databases">
        <title>Clinical and molecular characterization of Acinetobacter seifertii in Taiwan.</title>
        <authorList>
            <person name="Li L.-H."/>
            <person name="Yang Y.-S."/>
            <person name="Sun J.-R."/>
            <person name="Huang T.-W."/>
            <person name="Huang W.-C."/>
            <person name="Wang Y.-C."/>
            <person name="Kuo T.-H."/>
            <person name="Kuo S.-C."/>
            <person name="Chen T.-L."/>
        </authorList>
    </citation>
    <scope>NUCLEOTIDE SEQUENCE [LARGE SCALE GENOMIC DNA]</scope>
    <source>
        <strain evidence="18">AS39</strain>
    </source>
</reference>
<evidence type="ECO:0000256" key="3">
    <source>
        <dbReference type="ARBA" id="ARBA00004651"/>
    </source>
</evidence>
<keyword evidence="14" id="KW-0997">Cell inner membrane</keyword>
<dbReference type="NCBIfam" id="TIGR01386">
    <property type="entry name" value="cztS_silS_copS"/>
    <property type="match status" value="1"/>
</dbReference>
<dbReference type="InterPro" id="IPR004358">
    <property type="entry name" value="Sig_transdc_His_kin-like_C"/>
</dbReference>
<comment type="subcellular location">
    <subcellularLocation>
        <location evidence="2 14">Cell inner membrane</location>
    </subcellularLocation>
    <subcellularLocation>
        <location evidence="3">Cell membrane</location>
        <topology evidence="3">Multi-pass membrane protein</topology>
    </subcellularLocation>
</comment>
<dbReference type="EMBL" id="CP061646">
    <property type="protein sequence ID" value="QNX73504.1"/>
    <property type="molecule type" value="Genomic_DNA"/>
</dbReference>
<feature type="domain" description="Histidine kinase" evidence="15">
    <location>
        <begin position="244"/>
        <end position="461"/>
    </location>
</feature>
<reference evidence="17 18" key="2">
    <citation type="submission" date="2020-09" db="EMBL/GenBank/DDBJ databases">
        <authorList>
            <person name="Chen F.-J."/>
            <person name="Lee Y.-T."/>
        </authorList>
    </citation>
    <scope>NUCLEOTIDE SEQUENCE [LARGE SCALE GENOMIC DNA]</scope>
    <source>
        <strain evidence="17 18">AS39</strain>
    </source>
</reference>
<keyword evidence="10 14" id="KW-0067">ATP-binding</keyword>
<dbReference type="PANTHER" id="PTHR45528:SF1">
    <property type="entry name" value="SENSOR HISTIDINE KINASE CPXA"/>
    <property type="match status" value="1"/>
</dbReference>
<feature type="transmembrane region" description="Helical" evidence="14">
    <location>
        <begin position="9"/>
        <end position="32"/>
    </location>
</feature>
<dbReference type="GO" id="GO:0005524">
    <property type="term" value="F:ATP binding"/>
    <property type="evidence" value="ECO:0007669"/>
    <property type="project" value="UniProtKB-KW"/>
</dbReference>
<dbReference type="GO" id="GO:0000155">
    <property type="term" value="F:phosphorelay sensor kinase activity"/>
    <property type="evidence" value="ECO:0007669"/>
    <property type="project" value="InterPro"/>
</dbReference>
<dbReference type="Proteomes" id="UP000516666">
    <property type="component" value="Chromosome"/>
</dbReference>
<dbReference type="Pfam" id="PF00512">
    <property type="entry name" value="HisKA"/>
    <property type="match status" value="1"/>
</dbReference>